<feature type="transmembrane region" description="Helical" evidence="6">
    <location>
        <begin position="753"/>
        <end position="775"/>
    </location>
</feature>
<feature type="transmembrane region" description="Helical" evidence="6">
    <location>
        <begin position="236"/>
        <end position="254"/>
    </location>
</feature>
<protein>
    <recommendedName>
        <fullName evidence="11">DUF590-domain-containing protein</fullName>
    </recommendedName>
</protein>
<dbReference type="EMBL" id="KN818417">
    <property type="protein sequence ID" value="KIL56516.1"/>
    <property type="molecule type" value="Genomic_DNA"/>
</dbReference>
<dbReference type="OrthoDB" id="296386at2759"/>
<dbReference type="HOGENOM" id="CLU_010867_1_0_1"/>
<reference evidence="9 10" key="1">
    <citation type="submission" date="2014-04" db="EMBL/GenBank/DDBJ databases">
        <title>Evolutionary Origins and Diversification of the Mycorrhizal Mutualists.</title>
        <authorList>
            <consortium name="DOE Joint Genome Institute"/>
            <consortium name="Mycorrhizal Genomics Consortium"/>
            <person name="Kohler A."/>
            <person name="Kuo A."/>
            <person name="Nagy L.G."/>
            <person name="Floudas D."/>
            <person name="Copeland A."/>
            <person name="Barry K.W."/>
            <person name="Cichocki N."/>
            <person name="Veneault-Fourrey C."/>
            <person name="LaButti K."/>
            <person name="Lindquist E.A."/>
            <person name="Lipzen A."/>
            <person name="Lundell T."/>
            <person name="Morin E."/>
            <person name="Murat C."/>
            <person name="Riley R."/>
            <person name="Ohm R."/>
            <person name="Sun H."/>
            <person name="Tunlid A."/>
            <person name="Henrissat B."/>
            <person name="Grigoriev I.V."/>
            <person name="Hibbett D.S."/>
            <person name="Martin F."/>
        </authorList>
    </citation>
    <scope>NUCLEOTIDE SEQUENCE [LARGE SCALE GENOMIC DNA]</scope>
    <source>
        <strain evidence="9 10">Koide BX008</strain>
    </source>
</reference>
<dbReference type="STRING" id="946122.A0A0C2WIQ0"/>
<dbReference type="InParanoid" id="A0A0C2WIQ0"/>
<accession>A0A0C2WIQ0</accession>
<feature type="compositionally biased region" description="Low complexity" evidence="5">
    <location>
        <begin position="559"/>
        <end position="581"/>
    </location>
</feature>
<keyword evidence="4 6" id="KW-0472">Membrane</keyword>
<evidence type="ECO:0008006" key="11">
    <source>
        <dbReference type="Google" id="ProtNLM"/>
    </source>
</evidence>
<feature type="transmembrane region" description="Helical" evidence="6">
    <location>
        <begin position="297"/>
        <end position="323"/>
    </location>
</feature>
<evidence type="ECO:0000259" key="8">
    <source>
        <dbReference type="Pfam" id="PF20877"/>
    </source>
</evidence>
<dbReference type="Pfam" id="PF04547">
    <property type="entry name" value="Anoctamin"/>
    <property type="match status" value="1"/>
</dbReference>
<dbReference type="PANTHER" id="PTHR12308">
    <property type="entry name" value="ANOCTAMIN"/>
    <property type="match status" value="1"/>
</dbReference>
<sequence>MASPVVSMSLSSYRNSKANTNTSIMNSMARSVDLVISFTATKKTTLSSSQTRKEAARAKLQYPRLLETLRYSKLKAVGRRGESLGHLLVFISCPKDLLDSLVRRERNSDFLSGLPVTPIPEGVTIGPLSPADRIRLIHSYVTSMPIDGGLGITPDSPDWDCVESVFPLHDKEFDEAWIHSWQPKQPLHVAVGKIRDELGDSVAYYYAFLSAYTYFLFFPAVLGLIAYFFLEPYSPIYSILTCIWSIVFVEWWRVHERILSLRFHTRGSERVEKRRAQYKPGLSWWSKDLRVLASVPLILLFATILGVLLTGIFVLEAFVTALYEGPGKQILSFLPTILFAALVPHVLAIYRTLAARFTTWENHVNMSTHHYSLTIKTFALSAIVSYLALGLSAFIYVPFGEGLMERVQLWLSTETQHGRWRFFGKHLWNSTALGNPFRSAAAAAPHLATLAGPVLPESTAFPVKVELPVPARTAGVWDMDVQHARQKLDPSRLKNQMFAYLVTNQVMDTFMEVGMPYVMRAVNNAFRKNGKGKKVFGGSSYTGSTQKGERPRSPPPTATPMSPSVVSVSGASSTVGTGSPSIRKRVVFEDEQERGGLEEREFLDKVREEAALPGYDLFQDYSEMVTQFGYVAVWSTIWPLASVMALVNNFFEIRSDAFKMTVHFRRPVPTRTDTIGPWLDTLTFLTWLAALVNASLVYLFSPISKQLFAASAAGISRAHEKLFGAAAAKLQNLNEKHIGPTAGGSSTVEMELLLMRSLLIALIASHGYILVRALVRHVVEQLWWRERTEVKQREKEVMAVRERFLKGLGTSVKKGEKLSWSWSQGSGGDREEVLGTEVAKNHGQTKAGALLVGFWDHDDGLEEIERISKDS</sequence>
<feature type="transmembrane region" description="Helical" evidence="6">
    <location>
        <begin position="628"/>
        <end position="651"/>
    </location>
</feature>
<keyword evidence="10" id="KW-1185">Reference proteome</keyword>
<dbReference type="InterPro" id="IPR049456">
    <property type="entry name" value="Anoctamin_N_fung"/>
</dbReference>
<comment type="subcellular location">
    <subcellularLocation>
        <location evidence="1">Membrane</location>
        <topology evidence="1">Multi-pass membrane protein</topology>
    </subcellularLocation>
</comment>
<dbReference type="Pfam" id="PF20877">
    <property type="entry name" value="Anoctamin_N"/>
    <property type="match status" value="1"/>
</dbReference>
<feature type="transmembrane region" description="Helical" evidence="6">
    <location>
        <begin position="203"/>
        <end position="230"/>
    </location>
</feature>
<gene>
    <name evidence="9" type="ORF">M378DRAFT_172635</name>
</gene>
<dbReference type="GO" id="GO:0016020">
    <property type="term" value="C:membrane"/>
    <property type="evidence" value="ECO:0007669"/>
    <property type="project" value="UniProtKB-SubCell"/>
</dbReference>
<evidence type="ECO:0000256" key="1">
    <source>
        <dbReference type="ARBA" id="ARBA00004141"/>
    </source>
</evidence>
<name>A0A0C2WIQ0_AMAMK</name>
<keyword evidence="2 6" id="KW-0812">Transmembrane</keyword>
<dbReference type="InterPro" id="IPR049452">
    <property type="entry name" value="Anoctamin_TM"/>
</dbReference>
<dbReference type="GO" id="GO:0005254">
    <property type="term" value="F:chloride channel activity"/>
    <property type="evidence" value="ECO:0007669"/>
    <property type="project" value="TreeGrafter"/>
</dbReference>
<dbReference type="Proteomes" id="UP000054549">
    <property type="component" value="Unassembled WGS sequence"/>
</dbReference>
<dbReference type="PANTHER" id="PTHR12308:SF73">
    <property type="entry name" value="ANOCTAMIN"/>
    <property type="match status" value="1"/>
</dbReference>
<evidence type="ECO:0000259" key="7">
    <source>
        <dbReference type="Pfam" id="PF04547"/>
    </source>
</evidence>
<feature type="domain" description="Anoctamin transmembrane" evidence="7">
    <location>
        <begin position="194"/>
        <end position="789"/>
    </location>
</feature>
<dbReference type="FunCoup" id="A0A0C2WIQ0">
    <property type="interactions" value="74"/>
</dbReference>
<feature type="transmembrane region" description="Helical" evidence="6">
    <location>
        <begin position="371"/>
        <end position="397"/>
    </location>
</feature>
<organism evidence="9 10">
    <name type="scientific">Amanita muscaria (strain Koide BX008)</name>
    <dbReference type="NCBI Taxonomy" id="946122"/>
    <lineage>
        <taxon>Eukaryota</taxon>
        <taxon>Fungi</taxon>
        <taxon>Dikarya</taxon>
        <taxon>Basidiomycota</taxon>
        <taxon>Agaricomycotina</taxon>
        <taxon>Agaricomycetes</taxon>
        <taxon>Agaricomycetidae</taxon>
        <taxon>Agaricales</taxon>
        <taxon>Pluteineae</taxon>
        <taxon>Amanitaceae</taxon>
        <taxon>Amanita</taxon>
    </lineage>
</organism>
<evidence type="ECO:0000256" key="5">
    <source>
        <dbReference type="SAM" id="MobiDB-lite"/>
    </source>
</evidence>
<evidence type="ECO:0000256" key="4">
    <source>
        <dbReference type="ARBA" id="ARBA00023136"/>
    </source>
</evidence>
<feature type="transmembrane region" description="Helical" evidence="6">
    <location>
        <begin position="329"/>
        <end position="350"/>
    </location>
</feature>
<dbReference type="AlphaFoldDB" id="A0A0C2WIQ0"/>
<evidence type="ECO:0000256" key="2">
    <source>
        <dbReference type="ARBA" id="ARBA00022692"/>
    </source>
</evidence>
<feature type="domain" description="Anoctamin alpha-beta plait" evidence="8">
    <location>
        <begin position="32"/>
        <end position="162"/>
    </location>
</feature>
<evidence type="ECO:0000256" key="3">
    <source>
        <dbReference type="ARBA" id="ARBA00022989"/>
    </source>
</evidence>
<evidence type="ECO:0000313" key="9">
    <source>
        <dbReference type="EMBL" id="KIL56516.1"/>
    </source>
</evidence>
<evidence type="ECO:0000313" key="10">
    <source>
        <dbReference type="Proteomes" id="UP000054549"/>
    </source>
</evidence>
<feature type="region of interest" description="Disordered" evidence="5">
    <location>
        <begin position="536"/>
        <end position="585"/>
    </location>
</feature>
<evidence type="ECO:0000256" key="6">
    <source>
        <dbReference type="SAM" id="Phobius"/>
    </source>
</evidence>
<dbReference type="InterPro" id="IPR007632">
    <property type="entry name" value="Anoctamin"/>
</dbReference>
<dbReference type="GO" id="GO:0032541">
    <property type="term" value="C:cortical endoplasmic reticulum"/>
    <property type="evidence" value="ECO:0007669"/>
    <property type="project" value="TreeGrafter"/>
</dbReference>
<keyword evidence="3 6" id="KW-1133">Transmembrane helix</keyword>
<proteinExistence type="predicted"/>
<feature type="transmembrane region" description="Helical" evidence="6">
    <location>
        <begin position="681"/>
        <end position="701"/>
    </location>
</feature>